<keyword evidence="1" id="KW-1133">Transmembrane helix</keyword>
<keyword evidence="1" id="KW-0472">Membrane</keyword>
<keyword evidence="1" id="KW-0812">Transmembrane</keyword>
<dbReference type="Proteomes" id="UP000648257">
    <property type="component" value="Unassembled WGS sequence"/>
</dbReference>
<feature type="transmembrane region" description="Helical" evidence="1">
    <location>
        <begin position="337"/>
        <end position="357"/>
    </location>
</feature>
<organism evidence="2 3">
    <name type="scientific">Undibacterium seohonense</name>
    <dbReference type="NCBI Taxonomy" id="1344950"/>
    <lineage>
        <taxon>Bacteria</taxon>
        <taxon>Pseudomonadati</taxon>
        <taxon>Pseudomonadota</taxon>
        <taxon>Betaproteobacteria</taxon>
        <taxon>Burkholderiales</taxon>
        <taxon>Oxalobacteraceae</taxon>
        <taxon>Undibacterium</taxon>
    </lineage>
</organism>
<evidence type="ECO:0000256" key="1">
    <source>
        <dbReference type="SAM" id="Phobius"/>
    </source>
</evidence>
<evidence type="ECO:0000313" key="2">
    <source>
        <dbReference type="EMBL" id="MBC3806830.1"/>
    </source>
</evidence>
<name>A0ABR6X2Q7_9BURK</name>
<feature type="transmembrane region" description="Helical" evidence="1">
    <location>
        <begin position="21"/>
        <end position="40"/>
    </location>
</feature>
<protein>
    <recommendedName>
        <fullName evidence="4">DUF2029 domain-containing protein</fullName>
    </recommendedName>
</protein>
<gene>
    <name evidence="2" type="ORF">H8K52_05645</name>
</gene>
<accession>A0ABR6X2Q7</accession>
<comment type="caution">
    <text evidence="2">The sequence shown here is derived from an EMBL/GenBank/DDBJ whole genome shotgun (WGS) entry which is preliminary data.</text>
</comment>
<dbReference type="EMBL" id="JACOFW010000004">
    <property type="protein sequence ID" value="MBC3806830.1"/>
    <property type="molecule type" value="Genomic_DNA"/>
</dbReference>
<feature type="transmembrane region" description="Helical" evidence="1">
    <location>
        <begin position="163"/>
        <end position="181"/>
    </location>
</feature>
<feature type="transmembrane region" description="Helical" evidence="1">
    <location>
        <begin position="397"/>
        <end position="416"/>
    </location>
</feature>
<feature type="transmembrane region" description="Helical" evidence="1">
    <location>
        <begin position="108"/>
        <end position="127"/>
    </location>
</feature>
<evidence type="ECO:0000313" key="3">
    <source>
        <dbReference type="Proteomes" id="UP000648257"/>
    </source>
</evidence>
<dbReference type="RefSeq" id="WP_186921916.1">
    <property type="nucleotide sequence ID" value="NZ_JACOFW010000004.1"/>
</dbReference>
<proteinExistence type="predicted"/>
<sequence>MLILSNEATESIIVQLSRLQKFSLVLLTLLTLLFISRKGLMAGDFDEYVLMTVAVANHVTPEIRSQDIVQAKQLLPQHATRFDELAEGMQTQAPVPKYGYYRASNGEVFASHFFAYSAVAALPYLLFEQIGIAPSDCLYFLNLACVFILGICLFRFFDSAWKAAFGLLLFASCGGLNYVLWSSPECMSAALLCAGLILFALESPIIAGMLIGLASTQNPPIVFALGLAPLFKLILTDEVNASFVTRLRSVFTKRLLLGLTLGSVLFLAPIVFNYWAFGVHSVIARDSTSTAFISWIRLHSFFFDVNQGMIIGALGIWLGLAWQVLTSTQAEKWRSFFLLILACGLSCLFALTSLVAGNWNSAAIGMMRYAFWGAMPFLFVFLVLLRKQVAWDRPLLLTCLLIQTLGVASAIQYRYLEHSPLAKFLLTHSPSVYNPEIEIFAERSRHQDGISLDKNSFYAFDLQGQHHKILAHRDNKHLAIQLCGTQKIDLSALPTRDAGNGWFYINGAMSCRAQE</sequence>
<feature type="transmembrane region" description="Helical" evidence="1">
    <location>
        <begin position="139"/>
        <end position="157"/>
    </location>
</feature>
<feature type="transmembrane region" description="Helical" evidence="1">
    <location>
        <begin position="255"/>
        <end position="277"/>
    </location>
</feature>
<feature type="transmembrane region" description="Helical" evidence="1">
    <location>
        <begin position="188"/>
        <end position="211"/>
    </location>
</feature>
<evidence type="ECO:0008006" key="4">
    <source>
        <dbReference type="Google" id="ProtNLM"/>
    </source>
</evidence>
<feature type="transmembrane region" description="Helical" evidence="1">
    <location>
        <begin position="305"/>
        <end position="325"/>
    </location>
</feature>
<feature type="transmembrane region" description="Helical" evidence="1">
    <location>
        <begin position="369"/>
        <end position="385"/>
    </location>
</feature>
<reference evidence="2 3" key="1">
    <citation type="submission" date="2020-08" db="EMBL/GenBank/DDBJ databases">
        <title>Novel species isolated from subtropical streams in China.</title>
        <authorList>
            <person name="Lu H."/>
        </authorList>
    </citation>
    <scope>NUCLEOTIDE SEQUENCE [LARGE SCALE GENOMIC DNA]</scope>
    <source>
        <strain evidence="2 3">KACC 16656</strain>
    </source>
</reference>
<keyword evidence="3" id="KW-1185">Reference proteome</keyword>
<feature type="transmembrane region" description="Helical" evidence="1">
    <location>
        <begin position="217"/>
        <end position="235"/>
    </location>
</feature>